<dbReference type="Proteomes" id="UP000289690">
    <property type="component" value="Segment"/>
</dbReference>
<name>A0A411B7C8_9CAUD</name>
<evidence type="ECO:0000313" key="2">
    <source>
        <dbReference type="Proteomes" id="UP000289690"/>
    </source>
</evidence>
<gene>
    <name evidence="1" type="ORF">EfsSzw1_50</name>
</gene>
<dbReference type="EMBL" id="MH791397">
    <property type="protein sequence ID" value="QAX97521.1"/>
    <property type="molecule type" value="Genomic_DNA"/>
</dbReference>
<sequence length="75" mass="9033">MSWFNFLKNKPQPHVYERTNIIQYDEMGYPLRLFRMSDGSKCWKDTHEEKGDVVLRRTTEFIPLEKLLDEGGRLQ</sequence>
<accession>A0A411B7C8</accession>
<proteinExistence type="predicted"/>
<keyword evidence="2" id="KW-1185">Reference proteome</keyword>
<organism evidence="1 2">
    <name type="scientific">Enterococcus phage EfsSzw-1</name>
    <dbReference type="NCBI Taxonomy" id="2419745"/>
    <lineage>
        <taxon>Viruses</taxon>
        <taxon>Duplodnaviria</taxon>
        <taxon>Heunggongvirae</taxon>
        <taxon>Uroviricota</taxon>
        <taxon>Caudoviricetes</taxon>
        <taxon>Herelleviridae</taxon>
        <taxon>Brockvirinae</taxon>
        <taxon>Schiekvirus</taxon>
        <taxon>Schiekvirus Efsszw1</taxon>
    </lineage>
</organism>
<reference evidence="1 2" key="1">
    <citation type="submission" date="2018-08" db="EMBL/GenBank/DDBJ databases">
        <title>EfsSzw_1, Complete genome sequences of 3 novel enterobacteria, Pakpunavirus like phages.</title>
        <authorList>
            <person name="Yuan S."/>
            <person name="Ma Y."/>
            <person name="Liu Q."/>
        </authorList>
    </citation>
    <scope>NUCLEOTIDE SEQUENCE [LARGE SCALE GENOMIC DNA]</scope>
</reference>
<protein>
    <submittedName>
        <fullName evidence="1">Uncharacterized protein</fullName>
    </submittedName>
</protein>
<evidence type="ECO:0000313" key="1">
    <source>
        <dbReference type="EMBL" id="QAX97521.1"/>
    </source>
</evidence>